<dbReference type="Gene3D" id="1.10.10.10">
    <property type="entry name" value="Winged helix-like DNA-binding domain superfamily/Winged helix DNA-binding domain"/>
    <property type="match status" value="1"/>
</dbReference>
<proteinExistence type="predicted"/>
<evidence type="ECO:0000313" key="3">
    <source>
        <dbReference type="EMBL" id="WBM36300.1"/>
    </source>
</evidence>
<protein>
    <submittedName>
        <fullName evidence="2">MarR family transcriptional regulator</fullName>
    </submittedName>
</protein>
<evidence type="ECO:0000313" key="5">
    <source>
        <dbReference type="Proteomes" id="UP001211866"/>
    </source>
</evidence>
<dbReference type="InterPro" id="IPR036388">
    <property type="entry name" value="WH-like_DNA-bd_sf"/>
</dbReference>
<dbReference type="EMBL" id="CP096916">
    <property type="protein sequence ID" value="WBM36300.1"/>
    <property type="molecule type" value="Genomic_DNA"/>
</dbReference>
<organism evidence="2 4">
    <name type="scientific">Alcaligenes faecalis</name>
    <dbReference type="NCBI Taxonomy" id="511"/>
    <lineage>
        <taxon>Bacteria</taxon>
        <taxon>Pseudomonadati</taxon>
        <taxon>Pseudomonadota</taxon>
        <taxon>Betaproteobacteria</taxon>
        <taxon>Burkholderiales</taxon>
        <taxon>Alcaligenaceae</taxon>
        <taxon>Alcaligenes</taxon>
    </lineage>
</organism>
<dbReference type="Pfam" id="PF01047">
    <property type="entry name" value="MarR"/>
    <property type="match status" value="1"/>
</dbReference>
<accession>A0A0M7DAU4</accession>
<dbReference type="GeneID" id="29370102"/>
<reference evidence="2 4" key="2">
    <citation type="submission" date="2018-05" db="EMBL/GenBank/DDBJ databases">
        <authorList>
            <person name="Lanie J.A."/>
            <person name="Ng W.-L."/>
            <person name="Kazmierczak K.M."/>
            <person name="Andrzejewski T.M."/>
            <person name="Davidsen T.M."/>
            <person name="Wayne K.J."/>
            <person name="Tettelin H."/>
            <person name="Glass J.I."/>
            <person name="Rusch D."/>
            <person name="Podicherti R."/>
            <person name="Tsui H.-C.T."/>
            <person name="Winkler M.E."/>
        </authorList>
    </citation>
    <scope>NUCLEOTIDE SEQUENCE [LARGE SCALE GENOMIC DNA]</scope>
    <source>
        <strain evidence="2 4">YBY</strain>
    </source>
</reference>
<gene>
    <name evidence="2" type="ORF">DF183_05475</name>
    <name evidence="3" type="ORF">M2J83_10700</name>
</gene>
<dbReference type="AlphaFoldDB" id="A0A0M7DAU4"/>
<dbReference type="InterPro" id="IPR039422">
    <property type="entry name" value="MarR/SlyA-like"/>
</dbReference>
<dbReference type="SUPFAM" id="SSF46785">
    <property type="entry name" value="Winged helix' DNA-binding domain"/>
    <property type="match status" value="1"/>
</dbReference>
<feature type="domain" description="HTH marR-type" evidence="1">
    <location>
        <begin position="14"/>
        <end position="147"/>
    </location>
</feature>
<dbReference type="PANTHER" id="PTHR33164:SF43">
    <property type="entry name" value="HTH-TYPE TRANSCRIPTIONAL REPRESSOR YETL"/>
    <property type="match status" value="1"/>
</dbReference>
<dbReference type="STRING" id="511.UZ73_18540"/>
<accession>A0A0S2JVX6</accession>
<keyword evidence="5" id="KW-1185">Reference proteome</keyword>
<dbReference type="OrthoDB" id="9806864at2"/>
<dbReference type="RefSeq" id="WP_042480547.1">
    <property type="nucleotide sequence ID" value="NZ_CAXOJJ010000007.1"/>
</dbReference>
<dbReference type="PANTHER" id="PTHR33164">
    <property type="entry name" value="TRANSCRIPTIONAL REGULATOR, MARR FAMILY"/>
    <property type="match status" value="1"/>
</dbReference>
<dbReference type="GO" id="GO:0006950">
    <property type="term" value="P:response to stress"/>
    <property type="evidence" value="ECO:0007669"/>
    <property type="project" value="TreeGrafter"/>
</dbReference>
<dbReference type="PROSITE" id="PS50995">
    <property type="entry name" value="HTH_MARR_2"/>
    <property type="match status" value="1"/>
</dbReference>
<evidence type="ECO:0000259" key="1">
    <source>
        <dbReference type="PROSITE" id="PS50995"/>
    </source>
</evidence>
<evidence type="ECO:0000313" key="4">
    <source>
        <dbReference type="Proteomes" id="UP000245216"/>
    </source>
</evidence>
<dbReference type="GO" id="GO:0003700">
    <property type="term" value="F:DNA-binding transcription factor activity"/>
    <property type="evidence" value="ECO:0007669"/>
    <property type="project" value="InterPro"/>
</dbReference>
<dbReference type="PRINTS" id="PR00598">
    <property type="entry name" value="HTHMARR"/>
</dbReference>
<dbReference type="InterPro" id="IPR000835">
    <property type="entry name" value="HTH_MarR-typ"/>
</dbReference>
<evidence type="ECO:0000313" key="2">
    <source>
        <dbReference type="EMBL" id="PWE16172.1"/>
    </source>
</evidence>
<dbReference type="KEGG" id="afa:UZ73_18540"/>
<reference evidence="2 4" key="1">
    <citation type="submission" date="2018-05" db="EMBL/GenBank/DDBJ databases">
        <title>Genome Sequence of an Efficient Indole-Degrading Bacterium, Alcaligenes sp.YBY.</title>
        <authorList>
            <person name="Yang B."/>
        </authorList>
    </citation>
    <scope>NUCLEOTIDE SEQUENCE [LARGE SCALE GENOMIC DNA]</scope>
    <source>
        <strain evidence="2 4">YBY</strain>
    </source>
</reference>
<dbReference type="InterPro" id="IPR036390">
    <property type="entry name" value="WH_DNA-bd_sf"/>
</dbReference>
<dbReference type="Proteomes" id="UP000245216">
    <property type="component" value="Unassembled WGS sequence"/>
</dbReference>
<name>A0A0M7DAU4_ALCFA</name>
<sequence length="151" mass="17594">MSKTPVSIPDSSVETNLAFQMANIIYKLDQTLRSTTLREHNMTYVHFRVLQYLWDKDGRSIGEIAKAIVVHQPVLSRVIDQMEERELVQRRTDENDSRYMRVYLSETGRERYAQVWPAAKKMIDDALSVLNPNEREDLGRMLRNVATHLAT</sequence>
<dbReference type="Proteomes" id="UP001211866">
    <property type="component" value="Chromosome"/>
</dbReference>
<reference evidence="3 5" key="3">
    <citation type="submission" date="2022-05" db="EMBL/GenBank/DDBJ databases">
        <title>Complete sequence of strain NY11312.</title>
        <authorList>
            <person name="Zhou D."/>
        </authorList>
    </citation>
    <scope>NUCLEOTIDE SEQUENCE [LARGE SCALE GENOMIC DNA]</scope>
    <source>
        <strain evidence="3 5">NY11312</strain>
    </source>
</reference>
<dbReference type="EMBL" id="QEXO01000001">
    <property type="protein sequence ID" value="PWE16172.1"/>
    <property type="molecule type" value="Genomic_DNA"/>
</dbReference>
<dbReference type="SMART" id="SM00347">
    <property type="entry name" value="HTH_MARR"/>
    <property type="match status" value="1"/>
</dbReference>